<keyword evidence="2" id="KW-1003">Cell membrane</keyword>
<dbReference type="PANTHER" id="PTHR10010">
    <property type="entry name" value="SOLUTE CARRIER FAMILY 34 SODIUM PHOSPHATE , MEMBER 2-RELATED"/>
    <property type="match status" value="1"/>
</dbReference>
<dbReference type="NCBIfam" id="NF037997">
    <property type="entry name" value="Na_Pi_symport"/>
    <property type="match status" value="1"/>
</dbReference>
<feature type="transmembrane region" description="Helical" evidence="7">
    <location>
        <begin position="244"/>
        <end position="260"/>
    </location>
</feature>
<keyword evidence="3 7" id="KW-0812">Transmembrane</keyword>
<dbReference type="Pfam" id="PF02690">
    <property type="entry name" value="Na_Pi_cotrans"/>
    <property type="match status" value="2"/>
</dbReference>
<evidence type="ECO:0000313" key="8">
    <source>
        <dbReference type="EMBL" id="HIU38030.1"/>
    </source>
</evidence>
<dbReference type="GO" id="GO:0005886">
    <property type="term" value="C:plasma membrane"/>
    <property type="evidence" value="ECO:0007669"/>
    <property type="project" value="UniProtKB-SubCell"/>
</dbReference>
<comment type="subcellular location">
    <subcellularLocation>
        <location evidence="1">Cell membrane</location>
        <topology evidence="1">Multi-pass membrane protein</topology>
    </subcellularLocation>
</comment>
<dbReference type="PANTHER" id="PTHR10010:SF46">
    <property type="entry name" value="SODIUM-DEPENDENT PHOSPHATE TRANSPORT PROTEIN 2B"/>
    <property type="match status" value="1"/>
</dbReference>
<dbReference type="GO" id="GO:0044341">
    <property type="term" value="P:sodium-dependent phosphate transport"/>
    <property type="evidence" value="ECO:0007669"/>
    <property type="project" value="InterPro"/>
</dbReference>
<feature type="transmembrane region" description="Helical" evidence="7">
    <location>
        <begin position="211"/>
        <end position="232"/>
    </location>
</feature>
<evidence type="ECO:0000256" key="1">
    <source>
        <dbReference type="ARBA" id="ARBA00004651"/>
    </source>
</evidence>
<evidence type="ECO:0000256" key="4">
    <source>
        <dbReference type="ARBA" id="ARBA00022989"/>
    </source>
</evidence>
<keyword evidence="6" id="KW-0175">Coiled coil</keyword>
<feature type="transmembrane region" description="Helical" evidence="7">
    <location>
        <begin position="134"/>
        <end position="151"/>
    </location>
</feature>
<reference evidence="8" key="1">
    <citation type="submission" date="2020-10" db="EMBL/GenBank/DDBJ databases">
        <authorList>
            <person name="Gilroy R."/>
        </authorList>
    </citation>
    <scope>NUCLEOTIDE SEQUENCE</scope>
    <source>
        <strain evidence="8">7463</strain>
    </source>
</reference>
<evidence type="ECO:0000313" key="9">
    <source>
        <dbReference type="Proteomes" id="UP000824083"/>
    </source>
</evidence>
<feature type="transmembrane region" description="Helical" evidence="7">
    <location>
        <begin position="44"/>
        <end position="69"/>
    </location>
</feature>
<keyword evidence="4 7" id="KW-1133">Transmembrane helix</keyword>
<comment type="caution">
    <text evidence="8">The sequence shown here is derived from an EMBL/GenBank/DDBJ whole genome shotgun (WGS) entry which is preliminary data.</text>
</comment>
<dbReference type="AlphaFoldDB" id="A0A9D1II85"/>
<organism evidence="8 9">
    <name type="scientific">Candidatus Aphodousia faecigallinarum</name>
    <dbReference type="NCBI Taxonomy" id="2840677"/>
    <lineage>
        <taxon>Bacteria</taxon>
        <taxon>Pseudomonadati</taxon>
        <taxon>Pseudomonadota</taxon>
        <taxon>Betaproteobacteria</taxon>
        <taxon>Burkholderiales</taxon>
        <taxon>Sutterellaceae</taxon>
        <taxon>Sutterellaceae incertae sedis</taxon>
        <taxon>Candidatus Aphodousia</taxon>
    </lineage>
</organism>
<feature type="transmembrane region" description="Helical" evidence="7">
    <location>
        <begin position="171"/>
        <end position="199"/>
    </location>
</feature>
<evidence type="ECO:0000256" key="6">
    <source>
        <dbReference type="SAM" id="Coils"/>
    </source>
</evidence>
<sequence>MSHLLNLLGAVALIFWGTYMVKSGMLRTFGMSLRSWLAQNLSNRFSGFVTGFCLSSLLQSSTAATLLVAGLQSEGLLNTLIAISCIFGAELGSAFVACVLSLNLACIAPALILAGVIMFFCFKPSTRQGQFGRILLGLAFIMVAINQIVVSTEPLRSNGEIAVFFDLLHDYPILSFFAGTILAVGCVSSLAAVIVAASLFSAEVLSFGASLWMVLGANAGSTVLALLTTMFASRIGRRGPSATAFFRTLMIILAVAALSLRPQMSSQLPNNVVLCHLLFNAAVGLAGLVLIKPLSSIAEHLLKAPTEKETFIFNDQKLFAQENFLSVTISLSVAKKYLIKETDEIRLLWLYVDTLLRSNPNPGEIMIMKNKKAALLKLNRSLSLFLNRSVTTNLSAMEAIEWQNLKSVNGSLKSAINLIEHTIDVINENKCVKHLDFSPEGLRELSESHQIVLSGIQTLAAYLRSTDENQKSELNKRLLNLQKELLSVAREQTRLHLQRISDNDVNAVETDALHLELQSLFNRLAGLVCASVNLELEKI</sequence>
<evidence type="ECO:0000256" key="5">
    <source>
        <dbReference type="ARBA" id="ARBA00023136"/>
    </source>
</evidence>
<accession>A0A9D1II85</accession>
<name>A0A9D1II85_9BURK</name>
<feature type="transmembrane region" description="Helical" evidence="7">
    <location>
        <begin position="102"/>
        <end position="122"/>
    </location>
</feature>
<keyword evidence="5 7" id="KW-0472">Membrane</keyword>
<feature type="transmembrane region" description="Helical" evidence="7">
    <location>
        <begin position="272"/>
        <end position="291"/>
    </location>
</feature>
<feature type="coiled-coil region" evidence="6">
    <location>
        <begin position="464"/>
        <end position="491"/>
    </location>
</feature>
<dbReference type="InterPro" id="IPR003841">
    <property type="entry name" value="Na/Pi_transpt"/>
</dbReference>
<reference evidence="8" key="2">
    <citation type="journal article" date="2021" name="PeerJ">
        <title>Extensive microbial diversity within the chicken gut microbiome revealed by metagenomics and culture.</title>
        <authorList>
            <person name="Gilroy R."/>
            <person name="Ravi A."/>
            <person name="Getino M."/>
            <person name="Pursley I."/>
            <person name="Horton D.L."/>
            <person name="Alikhan N.F."/>
            <person name="Baker D."/>
            <person name="Gharbi K."/>
            <person name="Hall N."/>
            <person name="Watson M."/>
            <person name="Adriaenssens E.M."/>
            <person name="Foster-Nyarko E."/>
            <person name="Jarju S."/>
            <person name="Secka A."/>
            <person name="Antonio M."/>
            <person name="Oren A."/>
            <person name="Chaudhuri R.R."/>
            <person name="La Ragione R."/>
            <person name="Hildebrand F."/>
            <person name="Pallen M.J."/>
        </authorList>
    </citation>
    <scope>NUCLEOTIDE SEQUENCE</scope>
    <source>
        <strain evidence="8">7463</strain>
    </source>
</reference>
<evidence type="ECO:0000256" key="2">
    <source>
        <dbReference type="ARBA" id="ARBA00022475"/>
    </source>
</evidence>
<gene>
    <name evidence="8" type="ORF">IAC56_07150</name>
</gene>
<proteinExistence type="predicted"/>
<evidence type="ECO:0000256" key="7">
    <source>
        <dbReference type="SAM" id="Phobius"/>
    </source>
</evidence>
<dbReference type="Proteomes" id="UP000824083">
    <property type="component" value="Unassembled WGS sequence"/>
</dbReference>
<dbReference type="EMBL" id="DVMY01000107">
    <property type="protein sequence ID" value="HIU38030.1"/>
    <property type="molecule type" value="Genomic_DNA"/>
</dbReference>
<evidence type="ECO:0000256" key="3">
    <source>
        <dbReference type="ARBA" id="ARBA00022692"/>
    </source>
</evidence>
<protein>
    <submittedName>
        <fullName evidence="8">Na/Pi cotransporter family protein</fullName>
    </submittedName>
</protein>
<dbReference type="GO" id="GO:0005436">
    <property type="term" value="F:sodium:phosphate symporter activity"/>
    <property type="evidence" value="ECO:0007669"/>
    <property type="project" value="InterPro"/>
</dbReference>